<evidence type="ECO:0000256" key="7">
    <source>
        <dbReference type="RuleBase" id="RU361218"/>
    </source>
</evidence>
<dbReference type="PANTHER" id="PTHR19282">
    <property type="entry name" value="TETRASPANIN"/>
    <property type="match status" value="1"/>
</dbReference>
<feature type="transmembrane region" description="Helical" evidence="7">
    <location>
        <begin position="12"/>
        <end position="33"/>
    </location>
</feature>
<evidence type="ECO:0000256" key="6">
    <source>
        <dbReference type="PIRSR" id="PIRSR002419-1"/>
    </source>
</evidence>
<organism evidence="8 9">
    <name type="scientific">Pygocentrus nattereri</name>
    <name type="common">Red-bellied piranha</name>
    <dbReference type="NCBI Taxonomy" id="42514"/>
    <lineage>
        <taxon>Eukaryota</taxon>
        <taxon>Metazoa</taxon>
        <taxon>Chordata</taxon>
        <taxon>Craniata</taxon>
        <taxon>Vertebrata</taxon>
        <taxon>Euteleostomi</taxon>
        <taxon>Actinopterygii</taxon>
        <taxon>Neopterygii</taxon>
        <taxon>Teleostei</taxon>
        <taxon>Ostariophysi</taxon>
        <taxon>Characiformes</taxon>
        <taxon>Characoidei</taxon>
        <taxon>Pygocentrus</taxon>
    </lineage>
</organism>
<feature type="transmembrane region" description="Helical" evidence="7">
    <location>
        <begin position="77"/>
        <end position="101"/>
    </location>
</feature>
<evidence type="ECO:0000256" key="1">
    <source>
        <dbReference type="ARBA" id="ARBA00004141"/>
    </source>
</evidence>
<accession>A0AAR2JQA6</accession>
<dbReference type="GO" id="GO:0005886">
    <property type="term" value="C:plasma membrane"/>
    <property type="evidence" value="ECO:0007669"/>
    <property type="project" value="TreeGrafter"/>
</dbReference>
<keyword evidence="5 7" id="KW-0472">Membrane</keyword>
<sequence>MAKGSTYMRGLCIVLNVLLAIFGVILLLFGIVANSDKAASLEELTQGVILSVGFGLATILLSILGMYGAYKEQVLPLLLYSVFMAIEFTVLIVLAIIATLAQPKLKREIEQSYSRITSLYNTEAVFQREINKLQQKAQCCGLNDYTDWENAIPQSCFCPPAYQDREDKCIGVPKFHNTEWIRNAHSEPASPEDTEYSVYKMSCVPILTEKVMNYLRILLGILFTLATIEVAAVIAVLLLWYKIHTRTPGTDFSRDNNSRTKYELQPDKMP</sequence>
<dbReference type="PRINTS" id="PR00259">
    <property type="entry name" value="TMFOUR"/>
</dbReference>
<dbReference type="AlphaFoldDB" id="A0AAR2JQA6"/>
<feature type="transmembrane region" description="Helical" evidence="7">
    <location>
        <begin position="48"/>
        <end position="70"/>
    </location>
</feature>
<keyword evidence="3 7" id="KW-0812">Transmembrane</keyword>
<dbReference type="PIRSF" id="PIRSF002419">
    <property type="entry name" value="Tetraspanin"/>
    <property type="match status" value="1"/>
</dbReference>
<feature type="disulfide bond" evidence="6">
    <location>
        <begin position="140"/>
        <end position="158"/>
    </location>
</feature>
<dbReference type="Pfam" id="PF00335">
    <property type="entry name" value="Tetraspanin"/>
    <property type="match status" value="1"/>
</dbReference>
<reference evidence="8" key="3">
    <citation type="submission" date="2025-09" db="UniProtKB">
        <authorList>
            <consortium name="Ensembl"/>
        </authorList>
    </citation>
    <scope>IDENTIFICATION</scope>
</reference>
<dbReference type="Ensembl" id="ENSPNAT00000084577.1">
    <property type="protein sequence ID" value="ENSPNAP00000052462.1"/>
    <property type="gene ID" value="ENSPNAG00000020669.2"/>
</dbReference>
<dbReference type="InterPro" id="IPR008952">
    <property type="entry name" value="Tetraspanin_EC2_sf"/>
</dbReference>
<feature type="transmembrane region" description="Helical" evidence="7">
    <location>
        <begin position="217"/>
        <end position="241"/>
    </location>
</feature>
<comment type="subcellular location">
    <subcellularLocation>
        <location evidence="1 7">Membrane</location>
        <topology evidence="1 7">Multi-pass membrane protein</topology>
    </subcellularLocation>
</comment>
<dbReference type="RefSeq" id="XP_017566183.1">
    <property type="nucleotide sequence ID" value="XM_017710694.2"/>
</dbReference>
<evidence type="ECO:0000256" key="2">
    <source>
        <dbReference type="ARBA" id="ARBA00006840"/>
    </source>
</evidence>
<dbReference type="Gene3D" id="1.10.1450.10">
    <property type="entry name" value="Tetraspanin"/>
    <property type="match status" value="1"/>
</dbReference>
<protein>
    <recommendedName>
        <fullName evidence="7">Tetraspanin</fullName>
    </recommendedName>
</protein>
<evidence type="ECO:0000313" key="8">
    <source>
        <dbReference type="Ensembl" id="ENSPNAP00000052462.1"/>
    </source>
</evidence>
<keyword evidence="9" id="KW-1185">Reference proteome</keyword>
<proteinExistence type="inferred from homology"/>
<reference evidence="8 9" key="1">
    <citation type="submission" date="2020-10" db="EMBL/GenBank/DDBJ databases">
        <title>Pygocentrus nattereri (red-bellied piranha) genome, fPygNat1, primary haplotype.</title>
        <authorList>
            <person name="Myers G."/>
            <person name="Meyer A."/>
            <person name="Karagic N."/>
            <person name="Pippel M."/>
            <person name="Winkler S."/>
            <person name="Tracey A."/>
            <person name="Wood J."/>
            <person name="Formenti G."/>
            <person name="Howe K."/>
            <person name="Fedrigo O."/>
            <person name="Jarvis E.D."/>
        </authorList>
    </citation>
    <scope>NUCLEOTIDE SEQUENCE [LARGE SCALE GENOMIC DNA]</scope>
</reference>
<keyword evidence="6" id="KW-1015">Disulfide bond</keyword>
<evidence type="ECO:0000313" key="9">
    <source>
        <dbReference type="Proteomes" id="UP001501920"/>
    </source>
</evidence>
<reference evidence="8" key="2">
    <citation type="submission" date="2025-08" db="UniProtKB">
        <authorList>
            <consortium name="Ensembl"/>
        </authorList>
    </citation>
    <scope>IDENTIFICATION</scope>
</reference>
<comment type="similarity">
    <text evidence="2 7">Belongs to the tetraspanin (TM4SF) family.</text>
</comment>
<dbReference type="SUPFAM" id="SSF48652">
    <property type="entry name" value="Tetraspanin"/>
    <property type="match status" value="1"/>
</dbReference>
<dbReference type="GeneTree" id="ENSGT00390000011055"/>
<evidence type="ECO:0000256" key="3">
    <source>
        <dbReference type="ARBA" id="ARBA00022692"/>
    </source>
</evidence>
<name>A0AAR2JQA6_PYGNA</name>
<dbReference type="GeneID" id="108435109"/>
<dbReference type="PANTHER" id="PTHR19282:SF516">
    <property type="entry name" value="TETRASPANIN"/>
    <property type="match status" value="1"/>
</dbReference>
<feature type="disulfide bond" evidence="6">
    <location>
        <begin position="139"/>
        <end position="169"/>
    </location>
</feature>
<dbReference type="Proteomes" id="UP001501920">
    <property type="component" value="Chromosome 1"/>
</dbReference>
<keyword evidence="4 7" id="KW-1133">Transmembrane helix</keyword>
<evidence type="ECO:0000256" key="5">
    <source>
        <dbReference type="ARBA" id="ARBA00023136"/>
    </source>
</evidence>
<evidence type="ECO:0000256" key="4">
    <source>
        <dbReference type="ARBA" id="ARBA00022989"/>
    </source>
</evidence>
<dbReference type="InterPro" id="IPR000301">
    <property type="entry name" value="Tetraspanin_animals"/>
</dbReference>
<dbReference type="CDD" id="cd03127">
    <property type="entry name" value="tetraspanin_LEL"/>
    <property type="match status" value="1"/>
</dbReference>
<dbReference type="InterPro" id="IPR018499">
    <property type="entry name" value="Tetraspanin/Peripherin"/>
</dbReference>